<feature type="chain" id="PRO_5045958072" description="Phosphate ABC transporter substrate-binding protein" evidence="1">
    <location>
        <begin position="23"/>
        <end position="143"/>
    </location>
</feature>
<dbReference type="EMBL" id="JAJUBB010000003">
    <property type="protein sequence ID" value="MDD1780741.1"/>
    <property type="molecule type" value="Genomic_DNA"/>
</dbReference>
<dbReference type="Proteomes" id="UP001149821">
    <property type="component" value="Unassembled WGS sequence"/>
</dbReference>
<evidence type="ECO:0000313" key="3">
    <source>
        <dbReference type="Proteomes" id="UP001149821"/>
    </source>
</evidence>
<evidence type="ECO:0000256" key="1">
    <source>
        <dbReference type="SAM" id="SignalP"/>
    </source>
</evidence>
<evidence type="ECO:0008006" key="4">
    <source>
        <dbReference type="Google" id="ProtNLM"/>
    </source>
</evidence>
<reference evidence="2" key="1">
    <citation type="submission" date="2021-12" db="EMBL/GenBank/DDBJ databases">
        <title>Enterovibrio ZSDZ35 sp. nov. and Enterovibrio ZSDZ42 sp. nov., isolated from coastal seawater in Qingdao.</title>
        <authorList>
            <person name="Zhang P."/>
        </authorList>
    </citation>
    <scope>NUCLEOTIDE SEQUENCE</scope>
    <source>
        <strain evidence="2">ZSDZ35</strain>
    </source>
</reference>
<protein>
    <recommendedName>
        <fullName evidence="4">Phosphate ABC transporter substrate-binding protein</fullName>
    </recommendedName>
</protein>
<dbReference type="RefSeq" id="WP_274140880.1">
    <property type="nucleotide sequence ID" value="NZ_JAJUBB010000003.1"/>
</dbReference>
<keyword evidence="3" id="KW-1185">Reference proteome</keyword>
<gene>
    <name evidence="2" type="ORF">LRP49_05935</name>
</gene>
<dbReference type="SUPFAM" id="SSF53850">
    <property type="entry name" value="Periplasmic binding protein-like II"/>
    <property type="match status" value="1"/>
</dbReference>
<dbReference type="Gene3D" id="3.40.190.10">
    <property type="entry name" value="Periplasmic binding protein-like II"/>
    <property type="match status" value="1"/>
</dbReference>
<proteinExistence type="predicted"/>
<keyword evidence="1" id="KW-0732">Signal</keyword>
<comment type="caution">
    <text evidence="2">The sequence shown here is derived from an EMBL/GenBank/DDBJ whole genome shotgun (WGS) entry which is preliminary data.</text>
</comment>
<sequence length="143" mass="15877">MKRIVLALLTSITLSWASLAQAGLVVVVNQANPVESLSSRQVMDIYMGRFTAYPDGTSADTTDLPDNSPIREDFYNRLVGKSVAQINAYWARLLFTGKAEPPEAKPSEQAVVNYVLENRHAIAYIRESDLADGLKVVFRFEDP</sequence>
<accession>A0ABT5QID2</accession>
<name>A0ABT5QID2_9GAMM</name>
<organism evidence="2 3">
    <name type="scientific">Enterovibrio qingdaonensis</name>
    <dbReference type="NCBI Taxonomy" id="2899818"/>
    <lineage>
        <taxon>Bacteria</taxon>
        <taxon>Pseudomonadati</taxon>
        <taxon>Pseudomonadota</taxon>
        <taxon>Gammaproteobacteria</taxon>
        <taxon>Vibrionales</taxon>
        <taxon>Vibrionaceae</taxon>
        <taxon>Enterovibrio</taxon>
    </lineage>
</organism>
<evidence type="ECO:0000313" key="2">
    <source>
        <dbReference type="EMBL" id="MDD1780741.1"/>
    </source>
</evidence>
<feature type="signal peptide" evidence="1">
    <location>
        <begin position="1"/>
        <end position="22"/>
    </location>
</feature>